<dbReference type="PRINTS" id="PR00812">
    <property type="entry name" value="BCTERIALGSPF"/>
</dbReference>
<keyword evidence="3" id="KW-1003">Cell membrane</keyword>
<evidence type="ECO:0000256" key="2">
    <source>
        <dbReference type="ARBA" id="ARBA00005745"/>
    </source>
</evidence>
<evidence type="ECO:0000313" key="11">
    <source>
        <dbReference type="Proteomes" id="UP000178735"/>
    </source>
</evidence>
<dbReference type="InterPro" id="IPR042094">
    <property type="entry name" value="T2SS_GspF_sf"/>
</dbReference>
<proteinExistence type="inferred from homology"/>
<evidence type="ECO:0000313" key="10">
    <source>
        <dbReference type="EMBL" id="OGM03715.1"/>
    </source>
</evidence>
<feature type="transmembrane region" description="Helical" evidence="8">
    <location>
        <begin position="213"/>
        <end position="243"/>
    </location>
</feature>
<dbReference type="Gene3D" id="1.20.81.30">
    <property type="entry name" value="Type II secretion system (T2SS), domain F"/>
    <property type="match status" value="2"/>
</dbReference>
<dbReference type="STRING" id="1817813.A2008_08660"/>
<feature type="transmembrane region" description="Helical" evidence="8">
    <location>
        <begin position="170"/>
        <end position="193"/>
    </location>
</feature>
<evidence type="ECO:0000256" key="4">
    <source>
        <dbReference type="ARBA" id="ARBA00022519"/>
    </source>
</evidence>
<keyword evidence="6 8" id="KW-1133">Transmembrane helix</keyword>
<dbReference type="InterPro" id="IPR003004">
    <property type="entry name" value="GspF/PilC"/>
</dbReference>
<dbReference type="PANTHER" id="PTHR30012">
    <property type="entry name" value="GENERAL SECRETION PATHWAY PROTEIN"/>
    <property type="match status" value="1"/>
</dbReference>
<evidence type="ECO:0000259" key="9">
    <source>
        <dbReference type="Pfam" id="PF00482"/>
    </source>
</evidence>
<evidence type="ECO:0000256" key="8">
    <source>
        <dbReference type="SAM" id="Phobius"/>
    </source>
</evidence>
<feature type="domain" description="Type II secretion system protein GspF" evidence="9">
    <location>
        <begin position="277"/>
        <end position="399"/>
    </location>
</feature>
<comment type="subcellular location">
    <subcellularLocation>
        <location evidence="1">Cell inner membrane</location>
        <topology evidence="1">Multi-pass membrane protein</topology>
    </subcellularLocation>
</comment>
<dbReference type="EMBL" id="MGFH01000157">
    <property type="protein sequence ID" value="OGM03715.1"/>
    <property type="molecule type" value="Genomic_DNA"/>
</dbReference>
<dbReference type="InterPro" id="IPR018076">
    <property type="entry name" value="T2SS_GspF_dom"/>
</dbReference>
<comment type="caution">
    <text evidence="10">The sequence shown here is derived from an EMBL/GenBank/DDBJ whole genome shotgun (WGS) entry which is preliminary data.</text>
</comment>
<evidence type="ECO:0000256" key="5">
    <source>
        <dbReference type="ARBA" id="ARBA00022692"/>
    </source>
</evidence>
<gene>
    <name evidence="10" type="ORF">A2008_08660</name>
</gene>
<evidence type="ECO:0000256" key="6">
    <source>
        <dbReference type="ARBA" id="ARBA00022989"/>
    </source>
</evidence>
<dbReference type="Proteomes" id="UP000178735">
    <property type="component" value="Unassembled WGS sequence"/>
</dbReference>
<dbReference type="Pfam" id="PF00482">
    <property type="entry name" value="T2SSF"/>
    <property type="match status" value="2"/>
</dbReference>
<dbReference type="GO" id="GO:0005886">
    <property type="term" value="C:plasma membrane"/>
    <property type="evidence" value="ECO:0007669"/>
    <property type="project" value="UniProtKB-SubCell"/>
</dbReference>
<dbReference type="FunFam" id="1.20.81.30:FF:000001">
    <property type="entry name" value="Type II secretion system protein F"/>
    <property type="match status" value="1"/>
</dbReference>
<keyword evidence="5 8" id="KW-0812">Transmembrane</keyword>
<dbReference type="AlphaFoldDB" id="A0A1F7WNX1"/>
<organism evidence="10 11">
    <name type="scientific">Candidatus Wallbacteria bacterium GWC2_49_35</name>
    <dbReference type="NCBI Taxonomy" id="1817813"/>
    <lineage>
        <taxon>Bacteria</taxon>
        <taxon>Candidatus Walliibacteriota</taxon>
    </lineage>
</organism>
<dbReference type="PANTHER" id="PTHR30012:SF0">
    <property type="entry name" value="TYPE II SECRETION SYSTEM PROTEIN F-RELATED"/>
    <property type="match status" value="1"/>
</dbReference>
<protein>
    <recommendedName>
        <fullName evidence="9">Type II secretion system protein GspF domain-containing protein</fullName>
    </recommendedName>
</protein>
<evidence type="ECO:0000256" key="7">
    <source>
        <dbReference type="ARBA" id="ARBA00023136"/>
    </source>
</evidence>
<evidence type="ECO:0000256" key="1">
    <source>
        <dbReference type="ARBA" id="ARBA00004429"/>
    </source>
</evidence>
<sequence>MEFKVKASTRTGKIESLDITAPSAEAVVSLLKKQDMFAVEIEKVPFDLGRYFSAGNFRRIRFLFNRTKYLIEFSRVVAMLLKSGMPLNEALAVLTEKRAASDYFTDIITGVKSSVDHGISFSLALARHSDVFEDLYVKSVASGETSGNLCGVLANLSDYYQKKQALFKKLLAAAAYPAVILVLSTIGVAYLFLNVVPIYTKMFREMGASLPPVSQVVFFIGDFVGSFYLPLALLAAAFAFTLYNWLGTPDGKDAGDRLSLKVPLVSSFVEKTMYSIFYRTSGLLIKSGINIINALEVSSNVVTNGVLNARIRHAVKLIKEGNTISFSFEKSGFADGIIPRLIKTGEESGTISEIFNNISNTMDEELDSLTTAFESLFGPLILIFVLAVFGTIIIAILLPMITAATIVS</sequence>
<reference evidence="10 11" key="1">
    <citation type="journal article" date="2016" name="Nat. Commun.">
        <title>Thousands of microbial genomes shed light on interconnected biogeochemical processes in an aquifer system.</title>
        <authorList>
            <person name="Anantharaman K."/>
            <person name="Brown C.T."/>
            <person name="Hug L.A."/>
            <person name="Sharon I."/>
            <person name="Castelle C.J."/>
            <person name="Probst A.J."/>
            <person name="Thomas B.C."/>
            <person name="Singh A."/>
            <person name="Wilkins M.J."/>
            <person name="Karaoz U."/>
            <person name="Brodie E.L."/>
            <person name="Williams K.H."/>
            <person name="Hubbard S.S."/>
            <person name="Banfield J.F."/>
        </authorList>
    </citation>
    <scope>NUCLEOTIDE SEQUENCE [LARGE SCALE GENOMIC DNA]</scope>
</reference>
<feature type="domain" description="Type II secretion system protein GspF" evidence="9">
    <location>
        <begin position="73"/>
        <end position="197"/>
    </location>
</feature>
<accession>A0A1F7WNX1</accession>
<feature type="transmembrane region" description="Helical" evidence="8">
    <location>
        <begin position="380"/>
        <end position="407"/>
    </location>
</feature>
<keyword evidence="4" id="KW-0997">Cell inner membrane</keyword>
<comment type="similarity">
    <text evidence="2">Belongs to the GSP F family.</text>
</comment>
<evidence type="ECO:0000256" key="3">
    <source>
        <dbReference type="ARBA" id="ARBA00022475"/>
    </source>
</evidence>
<name>A0A1F7WNX1_9BACT</name>
<keyword evidence="7 8" id="KW-0472">Membrane</keyword>